<name>A0ABV1PS81_9ENTR</name>
<reference evidence="2 3" key="1">
    <citation type="submission" date="2024-06" db="EMBL/GenBank/DDBJ databases">
        <title>Fanconibacter daqui strain Q02 whole shotgun sequencing project.</title>
        <authorList>
            <person name="Rodrigues J.W.A."/>
            <person name="Viana L.C."/>
            <person name="Vieira E.C."/>
            <person name="Souza F.O.L."/>
            <person name="Alegria O.C."/>
            <person name="Patroca S."/>
            <person name="Cruz A.C.R."/>
            <person name="Nunes A.R.C."/>
        </authorList>
    </citation>
    <scope>NUCLEOTIDE SEQUENCE [LARGE SCALE GENOMIC DNA]</scope>
    <source>
        <strain evidence="2 3">Q02</strain>
    </source>
</reference>
<proteinExistence type="inferred from homology"/>
<sequence>MQSVKQQDVMSLQNFDFLALSFAQMQSQGRRVDTEAITGNMDRDGKTWFLKRYNYYLNHLRNEALTE</sequence>
<evidence type="ECO:0000256" key="1">
    <source>
        <dbReference type="HAMAP-Rule" id="MF_00525"/>
    </source>
</evidence>
<dbReference type="Gene3D" id="1.20.970.20">
    <property type="entry name" value="Glycogen synthesis protein GlgS"/>
    <property type="match status" value="1"/>
</dbReference>
<dbReference type="EMBL" id="JBEHGX010000012">
    <property type="protein sequence ID" value="MER0127713.1"/>
    <property type="molecule type" value="Genomic_DNA"/>
</dbReference>
<organism evidence="2 3">
    <name type="scientific">Franconibacter daqui</name>
    <dbReference type="NCBI Taxonomy" id="2047724"/>
    <lineage>
        <taxon>Bacteria</taxon>
        <taxon>Pseudomonadati</taxon>
        <taxon>Pseudomonadota</taxon>
        <taxon>Gammaproteobacteria</taxon>
        <taxon>Enterobacterales</taxon>
        <taxon>Enterobacteriaceae</taxon>
        <taxon>Franconibacter</taxon>
    </lineage>
</organism>
<dbReference type="HAMAP" id="MF_00525">
    <property type="entry name" value="GlgS"/>
    <property type="match status" value="1"/>
</dbReference>
<dbReference type="InterPro" id="IPR015065">
    <property type="entry name" value="GlgS"/>
</dbReference>
<dbReference type="SUPFAM" id="SSF109747">
    <property type="entry name" value="Glycogen synthesis protein GlgS"/>
    <property type="match status" value="1"/>
</dbReference>
<comment type="function">
    <text evidence="1">Major determinant of cell surface composition. Negatively regulates motility, adhesion and synthesis of biofilm exopolysaccharides.</text>
</comment>
<evidence type="ECO:0000313" key="3">
    <source>
        <dbReference type="Proteomes" id="UP001447374"/>
    </source>
</evidence>
<dbReference type="InterPro" id="IPR036295">
    <property type="entry name" value="GlgS_sf"/>
</dbReference>
<evidence type="ECO:0000313" key="2">
    <source>
        <dbReference type="EMBL" id="MER0127713.1"/>
    </source>
</evidence>
<keyword evidence="3" id="KW-1185">Reference proteome</keyword>
<dbReference type="Proteomes" id="UP001447374">
    <property type="component" value="Unassembled WGS sequence"/>
</dbReference>
<dbReference type="RefSeq" id="WP_071788501.1">
    <property type="nucleotide sequence ID" value="NZ_BMKJ01000001.1"/>
</dbReference>
<comment type="caution">
    <text evidence="2">The sequence shown here is derived from an EMBL/GenBank/DDBJ whole genome shotgun (WGS) entry which is preliminary data.</text>
</comment>
<dbReference type="Pfam" id="PF08971">
    <property type="entry name" value="GlgS"/>
    <property type="match status" value="1"/>
</dbReference>
<gene>
    <name evidence="1" type="primary">glgS</name>
    <name evidence="2" type="ORF">ABQG75_18450</name>
</gene>
<protein>
    <recommendedName>
        <fullName evidence="1">Surface composition regulator</fullName>
    </recommendedName>
</protein>
<comment type="similarity">
    <text evidence="1">Belongs to the GlgS family.</text>
</comment>
<accession>A0ABV1PS81</accession>